<dbReference type="Proteomes" id="UP000191672">
    <property type="component" value="Unassembled WGS sequence"/>
</dbReference>
<feature type="compositionally biased region" description="Basic and acidic residues" evidence="1">
    <location>
        <begin position="243"/>
        <end position="253"/>
    </location>
</feature>
<evidence type="ECO:0000313" key="2">
    <source>
        <dbReference type="EMBL" id="OQD72518.1"/>
    </source>
</evidence>
<keyword evidence="3" id="KW-1185">Reference proteome</keyword>
<proteinExistence type="predicted"/>
<sequence>MTTPFTEMTNDENCQTIDKIVNNFLSQRSEKNLNALRLAGVSVSEFSAELANHLSTLNEGGSIALGRGENLASISLSKSLESLFSTSKPRVIEGPPLTWTRLVLFAGPRFEGSTPLKVEDSSVELSGDDLKLLRSELQSSETALQELTDVREMIGEVLGQISLVEQRLQNHHDLVSQLSGSRDHSTHQNGDCSTLDGAQLSVPNQGALGSAPFAEEESSIHQDSPSIPTPIYYASETRSAQPVHEDPNDRTLSEDAIAGDSTRCHDLRPATGARPESRLHTCDFIQGLSE</sequence>
<reference evidence="3" key="1">
    <citation type="journal article" date="2017" name="Nat. Microbiol.">
        <title>Global analysis of biosynthetic gene clusters reveals vast potential of secondary metabolite production in Penicillium species.</title>
        <authorList>
            <person name="Nielsen J.C."/>
            <person name="Grijseels S."/>
            <person name="Prigent S."/>
            <person name="Ji B."/>
            <person name="Dainat J."/>
            <person name="Nielsen K.F."/>
            <person name="Frisvad J.C."/>
            <person name="Workman M."/>
            <person name="Nielsen J."/>
        </authorList>
    </citation>
    <scope>NUCLEOTIDE SEQUENCE [LARGE SCALE GENOMIC DNA]</scope>
    <source>
        <strain evidence="3">IBT 31811</strain>
    </source>
</reference>
<name>A0A1V6P6D6_9EURO</name>
<dbReference type="STRING" id="416450.A0A1V6P6D6"/>
<accession>A0A1V6P6D6</accession>
<gene>
    <name evidence="2" type="ORF">PENANT_c248G04367</name>
</gene>
<protein>
    <submittedName>
        <fullName evidence="2">Uncharacterized protein</fullName>
    </submittedName>
</protein>
<dbReference type="EMBL" id="MDYN01000248">
    <property type="protein sequence ID" value="OQD72518.1"/>
    <property type="molecule type" value="Genomic_DNA"/>
</dbReference>
<feature type="region of interest" description="Disordered" evidence="1">
    <location>
        <begin position="177"/>
        <end position="278"/>
    </location>
</feature>
<dbReference type="AlphaFoldDB" id="A0A1V6P6D6"/>
<comment type="caution">
    <text evidence="2">The sequence shown here is derived from an EMBL/GenBank/DDBJ whole genome shotgun (WGS) entry which is preliminary data.</text>
</comment>
<evidence type="ECO:0000313" key="3">
    <source>
        <dbReference type="Proteomes" id="UP000191672"/>
    </source>
</evidence>
<evidence type="ECO:0000256" key="1">
    <source>
        <dbReference type="SAM" id="MobiDB-lite"/>
    </source>
</evidence>
<organism evidence="2 3">
    <name type="scientific">Penicillium antarcticum</name>
    <dbReference type="NCBI Taxonomy" id="416450"/>
    <lineage>
        <taxon>Eukaryota</taxon>
        <taxon>Fungi</taxon>
        <taxon>Dikarya</taxon>
        <taxon>Ascomycota</taxon>
        <taxon>Pezizomycotina</taxon>
        <taxon>Eurotiomycetes</taxon>
        <taxon>Eurotiomycetidae</taxon>
        <taxon>Eurotiales</taxon>
        <taxon>Aspergillaceae</taxon>
        <taxon>Penicillium</taxon>
    </lineage>
</organism>